<dbReference type="InterPro" id="IPR013655">
    <property type="entry name" value="PAS_fold_3"/>
</dbReference>
<accession>A0A839H4L1</accession>
<dbReference type="GO" id="GO:0007165">
    <property type="term" value="P:signal transduction"/>
    <property type="evidence" value="ECO:0007669"/>
    <property type="project" value="UniProtKB-KW"/>
</dbReference>
<evidence type="ECO:0000256" key="3">
    <source>
        <dbReference type="ARBA" id="ARBA00029447"/>
    </source>
</evidence>
<keyword evidence="10" id="KW-1185">Reference proteome</keyword>
<proteinExistence type="inferred from homology"/>
<dbReference type="InterPro" id="IPR004089">
    <property type="entry name" value="MCPsignal_dom"/>
</dbReference>
<dbReference type="SUPFAM" id="SSF58104">
    <property type="entry name" value="Methyl-accepting chemotaxis protein (MCP) signaling domain"/>
    <property type="match status" value="1"/>
</dbReference>
<dbReference type="InterPro" id="IPR035965">
    <property type="entry name" value="PAS-like_dom_sf"/>
</dbReference>
<dbReference type="Proteomes" id="UP000548632">
    <property type="component" value="Unassembled WGS sequence"/>
</dbReference>
<dbReference type="PROSITE" id="PS50885">
    <property type="entry name" value="HAMP"/>
    <property type="match status" value="1"/>
</dbReference>
<feature type="transmembrane region" description="Helical" evidence="5">
    <location>
        <begin position="175"/>
        <end position="193"/>
    </location>
</feature>
<feature type="domain" description="HAMP" evidence="8">
    <location>
        <begin position="194"/>
        <end position="246"/>
    </location>
</feature>
<dbReference type="Pfam" id="PF08447">
    <property type="entry name" value="PAS_3"/>
    <property type="match status" value="1"/>
</dbReference>
<dbReference type="Pfam" id="PF00672">
    <property type="entry name" value="HAMP"/>
    <property type="match status" value="1"/>
</dbReference>
<dbReference type="GO" id="GO:0016020">
    <property type="term" value="C:membrane"/>
    <property type="evidence" value="ECO:0007669"/>
    <property type="project" value="UniProtKB-SubCell"/>
</dbReference>
<dbReference type="Gene3D" id="6.10.340.10">
    <property type="match status" value="1"/>
</dbReference>
<evidence type="ECO:0000259" key="7">
    <source>
        <dbReference type="PROSITE" id="PS50112"/>
    </source>
</evidence>
<dbReference type="PROSITE" id="PS50111">
    <property type="entry name" value="CHEMOTAXIS_TRANSDUC_2"/>
    <property type="match status" value="1"/>
</dbReference>
<dbReference type="CDD" id="cd11386">
    <property type="entry name" value="MCP_signal"/>
    <property type="match status" value="1"/>
</dbReference>
<dbReference type="CDD" id="cd06225">
    <property type="entry name" value="HAMP"/>
    <property type="match status" value="1"/>
</dbReference>
<keyword evidence="5" id="KW-0812">Transmembrane</keyword>
<evidence type="ECO:0000256" key="2">
    <source>
        <dbReference type="ARBA" id="ARBA00023224"/>
    </source>
</evidence>
<dbReference type="PANTHER" id="PTHR32089:SF112">
    <property type="entry name" value="LYSOZYME-LIKE PROTEIN-RELATED"/>
    <property type="match status" value="1"/>
</dbReference>
<reference evidence="9 10" key="1">
    <citation type="journal article" date="2020" name="Arch. Microbiol.">
        <title>The genome sequence of the giant phototrophic gammaproteobacterium Thiospirillum jenense gives insight into its physiological properties and phylogenetic relationships.</title>
        <authorList>
            <person name="Imhoff J.F."/>
            <person name="Meyer T.E."/>
            <person name="Kyndt J.A."/>
        </authorList>
    </citation>
    <scope>NUCLEOTIDE SEQUENCE [LARGE SCALE GENOMIC DNA]</scope>
    <source>
        <strain evidence="9 10">DSM 216</strain>
    </source>
</reference>
<evidence type="ECO:0000256" key="1">
    <source>
        <dbReference type="ARBA" id="ARBA00004370"/>
    </source>
</evidence>
<dbReference type="Gene3D" id="3.30.450.20">
    <property type="entry name" value="PAS domain"/>
    <property type="match status" value="1"/>
</dbReference>
<dbReference type="Gene3D" id="1.10.287.950">
    <property type="entry name" value="Methyl-accepting chemotaxis protein"/>
    <property type="match status" value="1"/>
</dbReference>
<dbReference type="PROSITE" id="PS50112">
    <property type="entry name" value="PAS"/>
    <property type="match status" value="1"/>
</dbReference>
<feature type="domain" description="Methyl-accepting transducer" evidence="6">
    <location>
        <begin position="251"/>
        <end position="487"/>
    </location>
</feature>
<feature type="domain" description="PAS" evidence="7">
    <location>
        <begin position="21"/>
        <end position="76"/>
    </location>
</feature>
<keyword evidence="5" id="KW-1133">Transmembrane helix</keyword>
<dbReference type="NCBIfam" id="TIGR00229">
    <property type="entry name" value="sensory_box"/>
    <property type="match status" value="1"/>
</dbReference>
<comment type="caution">
    <text evidence="9">The sequence shown here is derived from an EMBL/GenBank/DDBJ whole genome shotgun (WGS) entry which is preliminary data.</text>
</comment>
<sequence length="523" mass="56797">MKINLPVTGKENDYPASHILVSVTDTKGIITYCNRAFVAVSGFDETTLLGASHNIVRHPDMPAAAFKQLWDTVKSGKSWRGIVKNRCQNGDHYWVDAYVTPVYDGDTLTGYQSVRVKPTRLQIQEADALYAKVRARQLTELPQSWWPDIGYQTQLMMSFMLTGIGAVAAGWLNNIWIGVATLAFGLTIAYWLANTLLQPVQTIMIAAKKIAGGDLTYAISINQTNEVGAILQAIKMLQARLATVIGHLQESMSLLTNATREMTEATTATHQLMGQQHHETDMVAMAMNEVSITVTDVARNTVAAADAAHQASIEAHAGHQLAHHTMSVIDQLAMIVTEATAAIENLGENANHIGSIVGVIHEIADQTNLLALNAAIEAARAGEQGRGFAVVADEVRALAKRTQESTQTIQDMIHCLQNGVQSAVTIMGRGRQQVINSVNAVRQTGDALSAIVNAVMLINDMNTQIATAAEQQSAVGEEMNRNVVSIRDLAEQTLMSADRVVAACDHLDDLAQRLNKMVNQYRI</sequence>
<dbReference type="PANTHER" id="PTHR32089">
    <property type="entry name" value="METHYL-ACCEPTING CHEMOTAXIS PROTEIN MCPB"/>
    <property type="match status" value="1"/>
</dbReference>
<comment type="subcellular location">
    <subcellularLocation>
        <location evidence="1">Membrane</location>
    </subcellularLocation>
</comment>
<keyword evidence="2 4" id="KW-0807">Transducer</keyword>
<evidence type="ECO:0000313" key="10">
    <source>
        <dbReference type="Proteomes" id="UP000548632"/>
    </source>
</evidence>
<dbReference type="Pfam" id="PF00015">
    <property type="entry name" value="MCPsignal"/>
    <property type="match status" value="1"/>
</dbReference>
<dbReference type="SMART" id="SM00283">
    <property type="entry name" value="MA"/>
    <property type="match status" value="1"/>
</dbReference>
<gene>
    <name evidence="9" type="ORF">HUK38_00820</name>
</gene>
<dbReference type="SMART" id="SM00304">
    <property type="entry name" value="HAMP"/>
    <property type="match status" value="1"/>
</dbReference>
<dbReference type="RefSeq" id="WP_182581882.1">
    <property type="nucleotide sequence ID" value="NZ_JABVCQ010000002.1"/>
</dbReference>
<dbReference type="CDD" id="cd00130">
    <property type="entry name" value="PAS"/>
    <property type="match status" value="1"/>
</dbReference>
<keyword evidence="5" id="KW-0472">Membrane</keyword>
<name>A0A839H4L1_9GAMM</name>
<evidence type="ECO:0000259" key="8">
    <source>
        <dbReference type="PROSITE" id="PS50885"/>
    </source>
</evidence>
<organism evidence="9 10">
    <name type="scientific">Thiospirillum jenense</name>
    <dbReference type="NCBI Taxonomy" id="1653858"/>
    <lineage>
        <taxon>Bacteria</taxon>
        <taxon>Pseudomonadati</taxon>
        <taxon>Pseudomonadota</taxon>
        <taxon>Gammaproteobacteria</taxon>
        <taxon>Chromatiales</taxon>
        <taxon>Chromatiaceae</taxon>
        <taxon>Thiospirillum</taxon>
    </lineage>
</organism>
<protein>
    <submittedName>
        <fullName evidence="9">Methyl-accepting chemotaxis protein</fullName>
    </submittedName>
</protein>
<dbReference type="EMBL" id="JABVCQ010000002">
    <property type="protein sequence ID" value="MBB1124771.1"/>
    <property type="molecule type" value="Genomic_DNA"/>
</dbReference>
<dbReference type="InterPro" id="IPR003660">
    <property type="entry name" value="HAMP_dom"/>
</dbReference>
<dbReference type="GO" id="GO:0006935">
    <property type="term" value="P:chemotaxis"/>
    <property type="evidence" value="ECO:0007669"/>
    <property type="project" value="UniProtKB-ARBA"/>
</dbReference>
<evidence type="ECO:0000313" key="9">
    <source>
        <dbReference type="EMBL" id="MBB1124771.1"/>
    </source>
</evidence>
<dbReference type="FunFam" id="1.10.287.950:FF:000001">
    <property type="entry name" value="Methyl-accepting chemotaxis sensory transducer"/>
    <property type="match status" value="1"/>
</dbReference>
<dbReference type="AlphaFoldDB" id="A0A839H4L1"/>
<comment type="similarity">
    <text evidence="3">Belongs to the methyl-accepting chemotaxis (MCP) protein family.</text>
</comment>
<dbReference type="SUPFAM" id="SSF55785">
    <property type="entry name" value="PYP-like sensor domain (PAS domain)"/>
    <property type="match status" value="1"/>
</dbReference>
<evidence type="ECO:0000259" key="6">
    <source>
        <dbReference type="PROSITE" id="PS50111"/>
    </source>
</evidence>
<dbReference type="InterPro" id="IPR000014">
    <property type="entry name" value="PAS"/>
</dbReference>
<evidence type="ECO:0000256" key="5">
    <source>
        <dbReference type="SAM" id="Phobius"/>
    </source>
</evidence>
<evidence type="ECO:0000256" key="4">
    <source>
        <dbReference type="PROSITE-ProRule" id="PRU00284"/>
    </source>
</evidence>